<dbReference type="AlphaFoldDB" id="A0A369B8X1"/>
<dbReference type="InterPro" id="IPR005467">
    <property type="entry name" value="His_kinase_dom"/>
</dbReference>
<dbReference type="PRINTS" id="PR00344">
    <property type="entry name" value="BCTRLSENSOR"/>
</dbReference>
<feature type="transmembrane region" description="Helical" evidence="12">
    <location>
        <begin position="20"/>
        <end position="46"/>
    </location>
</feature>
<keyword evidence="11 12" id="KW-0472">Membrane</keyword>
<dbReference type="Pfam" id="PF00672">
    <property type="entry name" value="HAMP"/>
    <property type="match status" value="1"/>
</dbReference>
<evidence type="ECO:0000313" key="15">
    <source>
        <dbReference type="EMBL" id="RCX17038.1"/>
    </source>
</evidence>
<protein>
    <recommendedName>
        <fullName evidence="3">histidine kinase</fullName>
        <ecNumber evidence="3">2.7.13.3</ecNumber>
    </recommendedName>
</protein>
<keyword evidence="12" id="KW-0812">Transmembrane</keyword>
<comment type="catalytic activity">
    <reaction evidence="1">
        <text>ATP + protein L-histidine = ADP + protein N-phospho-L-histidine.</text>
        <dbReference type="EC" id="2.7.13.3"/>
    </reaction>
</comment>
<dbReference type="PROSITE" id="PS50885">
    <property type="entry name" value="HAMP"/>
    <property type="match status" value="1"/>
</dbReference>
<dbReference type="SMART" id="SM00388">
    <property type="entry name" value="HisKA"/>
    <property type="match status" value="1"/>
</dbReference>
<dbReference type="Proteomes" id="UP000253090">
    <property type="component" value="Unassembled WGS sequence"/>
</dbReference>
<dbReference type="SUPFAM" id="SSF55874">
    <property type="entry name" value="ATPase domain of HSP90 chaperone/DNA topoisomerase II/histidine kinase"/>
    <property type="match status" value="1"/>
</dbReference>
<evidence type="ECO:0000259" key="13">
    <source>
        <dbReference type="PROSITE" id="PS50109"/>
    </source>
</evidence>
<dbReference type="InterPro" id="IPR003660">
    <property type="entry name" value="HAMP_dom"/>
</dbReference>
<dbReference type="GO" id="GO:0005886">
    <property type="term" value="C:plasma membrane"/>
    <property type="evidence" value="ECO:0007669"/>
    <property type="project" value="UniProtKB-SubCell"/>
</dbReference>
<dbReference type="Gene3D" id="1.10.287.130">
    <property type="match status" value="1"/>
</dbReference>
<sequence length="360" mass="40830">MKSGTERALKVIWNILKHILQLICLFLLLAVCWTGTLYITKALYFYTGSPSSDYLVQLINVIIGVILFMCCLLLFSVYFNRKEMAMLTAIIDAMRRISKGDFSVKLEYRSNQREFEKIAHSINEMAGELGRMETMRQDFISNVSHEIQSPLTSIQGFAEALRNLGLSEEKRIHYLDIIERESLRLSQMSDNLLKLSSLESDPAEFETSRYRLDRQLQAVVLASEPQWIAKNFYVELDLQEAEIVAAEDLLRQVWVNLLHNSIKFTPPGGRVVISLIKRENEVEIAISDTGIGIDESDLPRLFERFYKADRSRNRSVGGSGLGLSIVKKIVDIHRGDITAQSAPGQGTTFITTIPCVWGKS</sequence>
<evidence type="ECO:0000256" key="12">
    <source>
        <dbReference type="SAM" id="Phobius"/>
    </source>
</evidence>
<dbReference type="EC" id="2.7.13.3" evidence="3"/>
<dbReference type="InterPro" id="IPR003594">
    <property type="entry name" value="HATPase_dom"/>
</dbReference>
<dbReference type="OrthoDB" id="9813151at2"/>
<name>A0A369B8X1_9BACL</name>
<dbReference type="SUPFAM" id="SSF47384">
    <property type="entry name" value="Homodimeric domain of signal transducing histidine kinase"/>
    <property type="match status" value="1"/>
</dbReference>
<dbReference type="Gene3D" id="6.10.340.10">
    <property type="match status" value="1"/>
</dbReference>
<evidence type="ECO:0000259" key="14">
    <source>
        <dbReference type="PROSITE" id="PS50885"/>
    </source>
</evidence>
<keyword evidence="6" id="KW-0808">Transferase</keyword>
<dbReference type="InterPro" id="IPR050736">
    <property type="entry name" value="Sensor_HK_Regulatory"/>
</dbReference>
<dbReference type="InterPro" id="IPR036097">
    <property type="entry name" value="HisK_dim/P_sf"/>
</dbReference>
<evidence type="ECO:0000256" key="8">
    <source>
        <dbReference type="ARBA" id="ARBA00022777"/>
    </source>
</evidence>
<dbReference type="Gene3D" id="3.30.565.10">
    <property type="entry name" value="Histidine kinase-like ATPase, C-terminal domain"/>
    <property type="match status" value="1"/>
</dbReference>
<dbReference type="PANTHER" id="PTHR43711">
    <property type="entry name" value="TWO-COMPONENT HISTIDINE KINASE"/>
    <property type="match status" value="1"/>
</dbReference>
<keyword evidence="16" id="KW-1185">Reference proteome</keyword>
<evidence type="ECO:0000256" key="5">
    <source>
        <dbReference type="ARBA" id="ARBA00022553"/>
    </source>
</evidence>
<dbReference type="PROSITE" id="PS50109">
    <property type="entry name" value="HIS_KIN"/>
    <property type="match status" value="1"/>
</dbReference>
<keyword evidence="5" id="KW-0597">Phosphoprotein</keyword>
<evidence type="ECO:0000313" key="16">
    <source>
        <dbReference type="Proteomes" id="UP000253090"/>
    </source>
</evidence>
<evidence type="ECO:0000256" key="11">
    <source>
        <dbReference type="ARBA" id="ARBA00023136"/>
    </source>
</evidence>
<dbReference type="SMART" id="SM00304">
    <property type="entry name" value="HAMP"/>
    <property type="match status" value="1"/>
</dbReference>
<evidence type="ECO:0000256" key="2">
    <source>
        <dbReference type="ARBA" id="ARBA00004651"/>
    </source>
</evidence>
<dbReference type="Pfam" id="PF02518">
    <property type="entry name" value="HATPase_c"/>
    <property type="match status" value="1"/>
</dbReference>
<dbReference type="EMBL" id="QPJW01000010">
    <property type="protein sequence ID" value="RCX17038.1"/>
    <property type="molecule type" value="Genomic_DNA"/>
</dbReference>
<dbReference type="CDD" id="cd00082">
    <property type="entry name" value="HisKA"/>
    <property type="match status" value="1"/>
</dbReference>
<evidence type="ECO:0000256" key="7">
    <source>
        <dbReference type="ARBA" id="ARBA00022741"/>
    </source>
</evidence>
<feature type="domain" description="HAMP" evidence="14">
    <location>
        <begin position="87"/>
        <end position="134"/>
    </location>
</feature>
<proteinExistence type="predicted"/>
<evidence type="ECO:0000256" key="10">
    <source>
        <dbReference type="ARBA" id="ARBA00023012"/>
    </source>
</evidence>
<reference evidence="15 16" key="1">
    <citation type="submission" date="2018-07" db="EMBL/GenBank/DDBJ databases">
        <title>Genomic Encyclopedia of Type Strains, Phase III (KMG-III): the genomes of soil and plant-associated and newly described type strains.</title>
        <authorList>
            <person name="Whitman W."/>
        </authorList>
    </citation>
    <scope>NUCLEOTIDE SEQUENCE [LARGE SCALE GENOMIC DNA]</scope>
    <source>
        <strain evidence="15 16">CECT 8333</strain>
    </source>
</reference>
<keyword evidence="10" id="KW-0902">Two-component regulatory system</keyword>
<dbReference type="SMART" id="SM00387">
    <property type="entry name" value="HATPase_c"/>
    <property type="match status" value="1"/>
</dbReference>
<keyword evidence="8 15" id="KW-0418">Kinase</keyword>
<dbReference type="CDD" id="cd16922">
    <property type="entry name" value="HATPase_EvgS-ArcB-TorS-like"/>
    <property type="match status" value="1"/>
</dbReference>
<evidence type="ECO:0000256" key="6">
    <source>
        <dbReference type="ARBA" id="ARBA00022679"/>
    </source>
</evidence>
<evidence type="ECO:0000256" key="4">
    <source>
        <dbReference type="ARBA" id="ARBA00022475"/>
    </source>
</evidence>
<dbReference type="GO" id="GO:0005524">
    <property type="term" value="F:ATP binding"/>
    <property type="evidence" value="ECO:0007669"/>
    <property type="project" value="UniProtKB-KW"/>
</dbReference>
<dbReference type="FunFam" id="3.30.565.10:FF:000006">
    <property type="entry name" value="Sensor histidine kinase WalK"/>
    <property type="match status" value="1"/>
</dbReference>
<comment type="caution">
    <text evidence="15">The sequence shown here is derived from an EMBL/GenBank/DDBJ whole genome shotgun (WGS) entry which is preliminary data.</text>
</comment>
<dbReference type="Pfam" id="PF00512">
    <property type="entry name" value="HisKA"/>
    <property type="match status" value="1"/>
</dbReference>
<organism evidence="15 16">
    <name type="scientific">Fontibacillus phaseoli</name>
    <dbReference type="NCBI Taxonomy" id="1416533"/>
    <lineage>
        <taxon>Bacteria</taxon>
        <taxon>Bacillati</taxon>
        <taxon>Bacillota</taxon>
        <taxon>Bacilli</taxon>
        <taxon>Bacillales</taxon>
        <taxon>Paenibacillaceae</taxon>
        <taxon>Fontibacillus</taxon>
    </lineage>
</organism>
<keyword evidence="12" id="KW-1133">Transmembrane helix</keyword>
<dbReference type="InterPro" id="IPR004358">
    <property type="entry name" value="Sig_transdc_His_kin-like_C"/>
</dbReference>
<dbReference type="SUPFAM" id="SSF158472">
    <property type="entry name" value="HAMP domain-like"/>
    <property type="match status" value="1"/>
</dbReference>
<dbReference type="RefSeq" id="WP_114498175.1">
    <property type="nucleotide sequence ID" value="NZ_QPJW01000010.1"/>
</dbReference>
<dbReference type="CDD" id="cd06225">
    <property type="entry name" value="HAMP"/>
    <property type="match status" value="1"/>
</dbReference>
<evidence type="ECO:0000256" key="9">
    <source>
        <dbReference type="ARBA" id="ARBA00022840"/>
    </source>
</evidence>
<dbReference type="GO" id="GO:0000155">
    <property type="term" value="F:phosphorelay sensor kinase activity"/>
    <property type="evidence" value="ECO:0007669"/>
    <property type="project" value="InterPro"/>
</dbReference>
<keyword evidence="9" id="KW-0067">ATP-binding</keyword>
<feature type="transmembrane region" description="Helical" evidence="12">
    <location>
        <begin position="58"/>
        <end position="79"/>
    </location>
</feature>
<evidence type="ECO:0000256" key="3">
    <source>
        <dbReference type="ARBA" id="ARBA00012438"/>
    </source>
</evidence>
<comment type="subcellular location">
    <subcellularLocation>
        <location evidence="2">Cell membrane</location>
        <topology evidence="2">Multi-pass membrane protein</topology>
    </subcellularLocation>
</comment>
<dbReference type="InterPro" id="IPR036890">
    <property type="entry name" value="HATPase_C_sf"/>
</dbReference>
<dbReference type="FunFam" id="1.10.287.130:FF:000001">
    <property type="entry name" value="Two-component sensor histidine kinase"/>
    <property type="match status" value="1"/>
</dbReference>
<evidence type="ECO:0000256" key="1">
    <source>
        <dbReference type="ARBA" id="ARBA00000085"/>
    </source>
</evidence>
<feature type="domain" description="Histidine kinase" evidence="13">
    <location>
        <begin position="142"/>
        <end position="357"/>
    </location>
</feature>
<accession>A0A369B8X1</accession>
<dbReference type="PANTHER" id="PTHR43711:SF1">
    <property type="entry name" value="HISTIDINE KINASE 1"/>
    <property type="match status" value="1"/>
</dbReference>
<gene>
    <name evidence="15" type="ORF">DFP94_11099</name>
</gene>
<dbReference type="InterPro" id="IPR003661">
    <property type="entry name" value="HisK_dim/P_dom"/>
</dbReference>
<keyword evidence="7" id="KW-0547">Nucleotide-binding</keyword>
<keyword evidence="4" id="KW-1003">Cell membrane</keyword>